<evidence type="ECO:0000313" key="8">
    <source>
        <dbReference type="Proteomes" id="UP001472677"/>
    </source>
</evidence>
<evidence type="ECO:0000256" key="1">
    <source>
        <dbReference type="ARBA" id="ARBA00022723"/>
    </source>
</evidence>
<evidence type="ECO:0000259" key="6">
    <source>
        <dbReference type="PROSITE" id="PS51999"/>
    </source>
</evidence>
<evidence type="ECO:0000256" key="5">
    <source>
        <dbReference type="SAM" id="MobiDB-lite"/>
    </source>
</evidence>
<dbReference type="InterPro" id="IPR010666">
    <property type="entry name" value="Znf_GRF"/>
</dbReference>
<organism evidence="7 8">
    <name type="scientific">Hibiscus sabdariffa</name>
    <name type="common">roselle</name>
    <dbReference type="NCBI Taxonomy" id="183260"/>
    <lineage>
        <taxon>Eukaryota</taxon>
        <taxon>Viridiplantae</taxon>
        <taxon>Streptophyta</taxon>
        <taxon>Embryophyta</taxon>
        <taxon>Tracheophyta</taxon>
        <taxon>Spermatophyta</taxon>
        <taxon>Magnoliopsida</taxon>
        <taxon>eudicotyledons</taxon>
        <taxon>Gunneridae</taxon>
        <taxon>Pentapetalae</taxon>
        <taxon>rosids</taxon>
        <taxon>malvids</taxon>
        <taxon>Malvales</taxon>
        <taxon>Malvaceae</taxon>
        <taxon>Malvoideae</taxon>
        <taxon>Hibiscus</taxon>
    </lineage>
</organism>
<dbReference type="PROSITE" id="PS51999">
    <property type="entry name" value="ZF_GRF"/>
    <property type="match status" value="1"/>
</dbReference>
<evidence type="ECO:0000256" key="2">
    <source>
        <dbReference type="ARBA" id="ARBA00022771"/>
    </source>
</evidence>
<evidence type="ECO:0000256" key="3">
    <source>
        <dbReference type="ARBA" id="ARBA00022833"/>
    </source>
</evidence>
<dbReference type="PANTHER" id="PTHR33248">
    <property type="entry name" value="ZINC ION-BINDING PROTEIN"/>
    <property type="match status" value="1"/>
</dbReference>
<protein>
    <recommendedName>
        <fullName evidence="6">GRF-type domain-containing protein</fullName>
    </recommendedName>
</protein>
<gene>
    <name evidence="7" type="ORF">V6N12_009925</name>
</gene>
<keyword evidence="8" id="KW-1185">Reference proteome</keyword>
<proteinExistence type="predicted"/>
<keyword evidence="2 4" id="KW-0863">Zinc-finger</keyword>
<evidence type="ECO:0000256" key="4">
    <source>
        <dbReference type="PROSITE-ProRule" id="PRU01343"/>
    </source>
</evidence>
<dbReference type="EMBL" id="JBBPBM010000016">
    <property type="protein sequence ID" value="KAK8557699.1"/>
    <property type="molecule type" value="Genomic_DNA"/>
</dbReference>
<dbReference type="Proteomes" id="UP001472677">
    <property type="component" value="Unassembled WGS sequence"/>
</dbReference>
<evidence type="ECO:0000313" key="7">
    <source>
        <dbReference type="EMBL" id="KAK8557699.1"/>
    </source>
</evidence>
<keyword evidence="3" id="KW-0862">Zinc</keyword>
<sequence length="111" mass="12679">MKMAPSSCASSGSGRKKLGSGSRCEHNGEEIKCYCGDKCPMWTAWKSTEKLGRRFIGCPNYKTKPCGFLRWIDEPIPERARFLIYELKMKNDELHKLNASNEFDAIRELKA</sequence>
<comment type="caution">
    <text evidence="7">The sequence shown here is derived from an EMBL/GenBank/DDBJ whole genome shotgun (WGS) entry which is preliminary data.</text>
</comment>
<name>A0ABR2ECJ7_9ROSI</name>
<reference evidence="7 8" key="1">
    <citation type="journal article" date="2024" name="G3 (Bethesda)">
        <title>Genome assembly of Hibiscus sabdariffa L. provides insights into metabolisms of medicinal natural products.</title>
        <authorList>
            <person name="Kim T."/>
        </authorList>
    </citation>
    <scope>NUCLEOTIDE SEQUENCE [LARGE SCALE GENOMIC DNA]</scope>
    <source>
        <strain evidence="7">TK-2024</strain>
        <tissue evidence="7">Old leaves</tissue>
    </source>
</reference>
<accession>A0ABR2ECJ7</accession>
<keyword evidence="1" id="KW-0479">Metal-binding</keyword>
<feature type="domain" description="GRF-type" evidence="6">
    <location>
        <begin position="33"/>
        <end position="75"/>
    </location>
</feature>
<feature type="region of interest" description="Disordered" evidence="5">
    <location>
        <begin position="1"/>
        <end position="27"/>
    </location>
</feature>
<dbReference type="Pfam" id="PF06839">
    <property type="entry name" value="Zn_ribbon_GRF"/>
    <property type="match status" value="1"/>
</dbReference>